<dbReference type="InterPro" id="IPR017853">
    <property type="entry name" value="GH"/>
</dbReference>
<accession>A0A9W9FQY0</accession>
<name>A0A9W9FQY0_9EURO</name>
<keyword evidence="6" id="KW-1185">Reference proteome</keyword>
<organism evidence="5 6">
    <name type="scientific">Penicillium alfredii</name>
    <dbReference type="NCBI Taxonomy" id="1506179"/>
    <lineage>
        <taxon>Eukaryota</taxon>
        <taxon>Fungi</taxon>
        <taxon>Dikarya</taxon>
        <taxon>Ascomycota</taxon>
        <taxon>Pezizomycotina</taxon>
        <taxon>Eurotiomycetes</taxon>
        <taxon>Eurotiomycetidae</taxon>
        <taxon>Eurotiales</taxon>
        <taxon>Aspergillaceae</taxon>
        <taxon>Penicillium</taxon>
    </lineage>
</organism>
<evidence type="ECO:0000313" key="6">
    <source>
        <dbReference type="Proteomes" id="UP001141434"/>
    </source>
</evidence>
<dbReference type="EMBL" id="JAPMSZ010000004">
    <property type="protein sequence ID" value="KAJ5104771.1"/>
    <property type="molecule type" value="Genomic_DNA"/>
</dbReference>
<evidence type="ECO:0000256" key="3">
    <source>
        <dbReference type="ARBA" id="ARBA00023180"/>
    </source>
</evidence>
<dbReference type="AlphaFoldDB" id="A0A9W9FQY0"/>
<dbReference type="RefSeq" id="XP_056513767.1">
    <property type="nucleotide sequence ID" value="XM_056652700.1"/>
</dbReference>
<comment type="caution">
    <text evidence="5">The sequence shown here is derived from an EMBL/GenBank/DDBJ whole genome shotgun (WGS) entry which is preliminary data.</text>
</comment>
<reference evidence="5" key="1">
    <citation type="submission" date="2022-11" db="EMBL/GenBank/DDBJ databases">
        <authorList>
            <person name="Petersen C."/>
        </authorList>
    </citation>
    <scope>NUCLEOTIDE SEQUENCE</scope>
    <source>
        <strain evidence="5">IBT 34128</strain>
    </source>
</reference>
<keyword evidence="4" id="KW-0119">Carbohydrate metabolism</keyword>
<keyword evidence="2" id="KW-0378">Hydrolase</keyword>
<dbReference type="InterPro" id="IPR036962">
    <property type="entry name" value="Glyco_hydro_3_N_sf"/>
</dbReference>
<evidence type="ECO:0000256" key="2">
    <source>
        <dbReference type="ARBA" id="ARBA00022801"/>
    </source>
</evidence>
<evidence type="ECO:0000256" key="1">
    <source>
        <dbReference type="ARBA" id="ARBA00005336"/>
    </source>
</evidence>
<dbReference type="Proteomes" id="UP001141434">
    <property type="component" value="Unassembled WGS sequence"/>
</dbReference>
<reference evidence="5" key="2">
    <citation type="journal article" date="2023" name="IMA Fungus">
        <title>Comparative genomic study of the Penicillium genus elucidates a diverse pangenome and 15 lateral gene transfer events.</title>
        <authorList>
            <person name="Petersen C."/>
            <person name="Sorensen T."/>
            <person name="Nielsen M.R."/>
            <person name="Sondergaard T.E."/>
            <person name="Sorensen J.L."/>
            <person name="Fitzpatrick D.A."/>
            <person name="Frisvad J.C."/>
            <person name="Nielsen K.L."/>
        </authorList>
    </citation>
    <scope>NUCLEOTIDE SEQUENCE</scope>
    <source>
        <strain evidence="5">IBT 34128</strain>
    </source>
</reference>
<protein>
    <submittedName>
        <fullName evidence="5">Uncharacterized protein</fullName>
    </submittedName>
</protein>
<evidence type="ECO:0000313" key="5">
    <source>
        <dbReference type="EMBL" id="KAJ5104771.1"/>
    </source>
</evidence>
<keyword evidence="3" id="KW-0325">Glycoprotein</keyword>
<proteinExistence type="inferred from homology"/>
<dbReference type="GO" id="GO:0004553">
    <property type="term" value="F:hydrolase activity, hydrolyzing O-glycosyl compounds"/>
    <property type="evidence" value="ECO:0007669"/>
    <property type="project" value="InterPro"/>
</dbReference>
<gene>
    <name evidence="5" type="ORF">NUU61_002118</name>
</gene>
<evidence type="ECO:0000256" key="4">
    <source>
        <dbReference type="ARBA" id="ARBA00023277"/>
    </source>
</evidence>
<dbReference type="OrthoDB" id="2123594at2759"/>
<dbReference type="GeneID" id="81391868"/>
<dbReference type="Gene3D" id="3.20.20.300">
    <property type="entry name" value="Glycoside hydrolase, family 3, N-terminal domain"/>
    <property type="match status" value="1"/>
</dbReference>
<comment type="similarity">
    <text evidence="1">Belongs to the glycosyl hydrolase 3 family.</text>
</comment>
<dbReference type="SUPFAM" id="SSF51445">
    <property type="entry name" value="(Trans)glycosidases"/>
    <property type="match status" value="1"/>
</dbReference>
<sequence length="64" mass="7097">MVKHFAGVSSPEQGLNTLRTTYDGIPAVSHHHTLTDILGEEWGYHYVVMTDAGGSDRVCSYFKL</sequence>
<dbReference type="GO" id="GO:0005975">
    <property type="term" value="P:carbohydrate metabolic process"/>
    <property type="evidence" value="ECO:0007669"/>
    <property type="project" value="InterPro"/>
</dbReference>